<dbReference type="InterPro" id="IPR051453">
    <property type="entry name" value="MBL_Glyoxalase_II"/>
</dbReference>
<dbReference type="RefSeq" id="WP_013150237.1">
    <property type="nucleotide sequence ID" value="NC_014209.1"/>
</dbReference>
<evidence type="ECO:0000256" key="1">
    <source>
        <dbReference type="ARBA" id="ARBA00001947"/>
    </source>
</evidence>
<evidence type="ECO:0000256" key="4">
    <source>
        <dbReference type="ARBA" id="ARBA00022833"/>
    </source>
</evidence>
<dbReference type="SUPFAM" id="SSF56281">
    <property type="entry name" value="Metallo-hydrolase/oxidoreductase"/>
    <property type="match status" value="1"/>
</dbReference>
<sequence length="207" mass="23185">MKIQRYVVGLYKANCYIVSDEETRETIVIDPGEYSSEIQDYIGINKLRVKYILLTHGHFDHIGGVEELRKVTQAEVAISKEDAPLLLDPSLNLSKMVYKKIQCSAADILLNGGDILYFGKYTIEVLHTPGHTKGGVCFKIDNVCFTGDTVFKGSIGRYDFPGGDFDTLMDSIKNKLLVLEDDVVIYPGHGESSTIGKEKRINLFLRE</sequence>
<accession>A0ABM5LPV4</accession>
<protein>
    <submittedName>
        <fullName evidence="6">Beta-lactamase domain protein</fullName>
    </submittedName>
</protein>
<reference evidence="6 7" key="1">
    <citation type="submission" date="2010-05" db="EMBL/GenBank/DDBJ databases">
        <title>Complete sequence of Thermoanaerobacter mathranii subsp. mathranii mathranii str. A3.</title>
        <authorList>
            <consortium name="US DOE Joint Genome Institute"/>
            <person name="Lucas S."/>
            <person name="Copeland A."/>
            <person name="Lapidus A."/>
            <person name="Cheng J.-F."/>
            <person name="Bruce D."/>
            <person name="Goodwin L."/>
            <person name="Pitluck S."/>
            <person name="Held B."/>
            <person name="Detter J.C."/>
            <person name="Han C."/>
            <person name="Tapia R."/>
            <person name="Land M."/>
            <person name="Hauser L."/>
            <person name="Kyrpides N."/>
            <person name="Mikhailova N."/>
            <person name="Zhou J."/>
            <person name="Hemme C."/>
            <person name="Woyke T."/>
        </authorList>
    </citation>
    <scope>NUCLEOTIDE SEQUENCE [LARGE SCALE GENOMIC DNA]</scope>
    <source>
        <strain evidence="6 7">A3</strain>
    </source>
</reference>
<dbReference type="InterPro" id="IPR001279">
    <property type="entry name" value="Metallo-B-lactamas"/>
</dbReference>
<dbReference type="SMART" id="SM00849">
    <property type="entry name" value="Lactamase_B"/>
    <property type="match status" value="1"/>
</dbReference>
<keyword evidence="3" id="KW-0378">Hydrolase</keyword>
<dbReference type="PANTHER" id="PTHR46233">
    <property type="entry name" value="HYDROXYACYLGLUTATHIONE HYDROLASE GLOC"/>
    <property type="match status" value="1"/>
</dbReference>
<organism evidence="6 7">
    <name type="scientific">Thermoanaerobacter mathranii subsp. mathranii (strain DSM 11426 / CCUG 53645 / CIP 108742 / A3)</name>
    <dbReference type="NCBI Taxonomy" id="583358"/>
    <lineage>
        <taxon>Bacteria</taxon>
        <taxon>Bacillati</taxon>
        <taxon>Bacillota</taxon>
        <taxon>Clostridia</taxon>
        <taxon>Thermoanaerobacterales</taxon>
        <taxon>Thermoanaerobacteraceae</taxon>
        <taxon>Thermoanaerobacter</taxon>
    </lineage>
</organism>
<keyword evidence="4" id="KW-0862">Zinc</keyword>
<comment type="cofactor">
    <cofactor evidence="1">
        <name>Zn(2+)</name>
        <dbReference type="ChEBI" id="CHEBI:29105"/>
    </cofactor>
</comment>
<evidence type="ECO:0000256" key="2">
    <source>
        <dbReference type="ARBA" id="ARBA00022723"/>
    </source>
</evidence>
<proteinExistence type="predicted"/>
<name>A0ABM5LPV4_THEM3</name>
<keyword evidence="2" id="KW-0479">Metal-binding</keyword>
<dbReference type="Pfam" id="PF00753">
    <property type="entry name" value="Lactamase_B"/>
    <property type="match status" value="1"/>
</dbReference>
<evidence type="ECO:0000259" key="5">
    <source>
        <dbReference type="SMART" id="SM00849"/>
    </source>
</evidence>
<evidence type="ECO:0000313" key="7">
    <source>
        <dbReference type="Proteomes" id="UP000002064"/>
    </source>
</evidence>
<dbReference type="Proteomes" id="UP000002064">
    <property type="component" value="Chromosome"/>
</dbReference>
<dbReference type="CDD" id="cd06262">
    <property type="entry name" value="metallo-hydrolase-like_MBL-fold"/>
    <property type="match status" value="1"/>
</dbReference>
<dbReference type="Gene3D" id="3.60.15.10">
    <property type="entry name" value="Ribonuclease Z/Hydroxyacylglutathione hydrolase-like"/>
    <property type="match status" value="1"/>
</dbReference>
<evidence type="ECO:0000313" key="6">
    <source>
        <dbReference type="EMBL" id="ADH60800.1"/>
    </source>
</evidence>
<feature type="domain" description="Metallo-beta-lactamase" evidence="5">
    <location>
        <begin position="12"/>
        <end position="189"/>
    </location>
</feature>
<dbReference type="PANTHER" id="PTHR46233:SF3">
    <property type="entry name" value="HYDROXYACYLGLUTATHIONE HYDROLASE GLOC"/>
    <property type="match status" value="1"/>
</dbReference>
<dbReference type="EMBL" id="CP002032">
    <property type="protein sequence ID" value="ADH60800.1"/>
    <property type="molecule type" value="Genomic_DNA"/>
</dbReference>
<keyword evidence="7" id="KW-1185">Reference proteome</keyword>
<gene>
    <name evidence="6" type="ordered locus">Tmath_1080</name>
</gene>
<evidence type="ECO:0000256" key="3">
    <source>
        <dbReference type="ARBA" id="ARBA00022801"/>
    </source>
</evidence>
<dbReference type="InterPro" id="IPR036866">
    <property type="entry name" value="RibonucZ/Hydroxyglut_hydro"/>
</dbReference>